<sequence length="226" mass="25993">MYYSEEIIRKIGTDKELAVRLDKALDGVKEGVVDYLNGLEDGATRLLYYTSCLTDNYQDVCNKLMSEDKRFLLSLYELIKHRNVIFRMIQIYIETLLTNKSEVEKKSILEKLTPFTTHYSIKYISKNGLIYAMTSYICRGNKMSSVVQDAFMKKIANRVGWVVGGTNIYGIVQHAAESADNLKNFCPLFYNALYREGLEMLYFLIEPIIMKSGYLNISLASDEEIT</sequence>
<reference evidence="1 2" key="1">
    <citation type="submission" date="2015-02" db="EMBL/GenBank/DDBJ databases">
        <authorList>
            <person name="Adams M."/>
            <person name="Sutton G."/>
            <person name="Nelson K."/>
            <person name="Bonomo R."/>
            <person name="McCorrison J."/>
            <person name="Sanka R."/>
            <person name="Brinkac L."/>
            <person name="Nierman W."/>
        </authorList>
    </citation>
    <scope>NUCLEOTIDE SEQUENCE [LARGE SCALE GENOMIC DNA]</scope>
    <source>
        <strain evidence="1 2">CIDEIMsCOL9</strain>
    </source>
</reference>
<protein>
    <submittedName>
        <fullName evidence="1">Uncharacterized protein</fullName>
    </submittedName>
</protein>
<evidence type="ECO:0000313" key="1">
    <source>
        <dbReference type="EMBL" id="KJX34288.1"/>
    </source>
</evidence>
<dbReference type="EMBL" id="JZKT01000026">
    <property type="protein sequence ID" value="KJX34288.1"/>
    <property type="molecule type" value="Genomic_DNA"/>
</dbReference>
<name>A0AAW3HEQ5_9ENTR</name>
<gene>
    <name evidence="1" type="ORF">SG71_17855</name>
</gene>
<dbReference type="GeneID" id="63141701"/>
<comment type="caution">
    <text evidence="1">The sequence shown here is derived from an EMBL/GenBank/DDBJ whole genome shotgun (WGS) entry which is preliminary data.</text>
</comment>
<keyword evidence="2" id="KW-1185">Reference proteome</keyword>
<accession>A0AAW3HEQ5</accession>
<evidence type="ECO:0000313" key="2">
    <source>
        <dbReference type="Proteomes" id="UP000033354"/>
    </source>
</evidence>
<dbReference type="RefSeq" id="WP_032639209.1">
    <property type="nucleotide sequence ID" value="NZ_CP043318.1"/>
</dbReference>
<dbReference type="Proteomes" id="UP000033354">
    <property type="component" value="Unassembled WGS sequence"/>
</dbReference>
<dbReference type="AlphaFoldDB" id="A0AAW3HEQ5"/>
<organism evidence="1 2">
    <name type="scientific">Enterobacter chengduensis</name>
    <dbReference type="NCBI Taxonomy" id="2494701"/>
    <lineage>
        <taxon>Bacteria</taxon>
        <taxon>Pseudomonadati</taxon>
        <taxon>Pseudomonadota</taxon>
        <taxon>Gammaproteobacteria</taxon>
        <taxon>Enterobacterales</taxon>
        <taxon>Enterobacteriaceae</taxon>
        <taxon>Enterobacter</taxon>
        <taxon>Enterobacter cloacae complex</taxon>
    </lineage>
</organism>
<proteinExistence type="predicted"/>